<reference evidence="1 2" key="1">
    <citation type="submission" date="2019-02" db="EMBL/GenBank/DDBJ databases">
        <title>Deep-cultivation of Planctomycetes and their phenomic and genomic characterization uncovers novel biology.</title>
        <authorList>
            <person name="Wiegand S."/>
            <person name="Jogler M."/>
            <person name="Boedeker C."/>
            <person name="Pinto D."/>
            <person name="Vollmers J."/>
            <person name="Rivas-Marin E."/>
            <person name="Kohn T."/>
            <person name="Peeters S.H."/>
            <person name="Heuer A."/>
            <person name="Rast P."/>
            <person name="Oberbeckmann S."/>
            <person name="Bunk B."/>
            <person name="Jeske O."/>
            <person name="Meyerdierks A."/>
            <person name="Storesund J.E."/>
            <person name="Kallscheuer N."/>
            <person name="Luecker S."/>
            <person name="Lage O.M."/>
            <person name="Pohl T."/>
            <person name="Merkel B.J."/>
            <person name="Hornburger P."/>
            <person name="Mueller R.-W."/>
            <person name="Bruemmer F."/>
            <person name="Labrenz M."/>
            <person name="Spormann A.M."/>
            <person name="Op Den Camp H."/>
            <person name="Overmann J."/>
            <person name="Amann R."/>
            <person name="Jetten M.S.M."/>
            <person name="Mascher T."/>
            <person name="Medema M.H."/>
            <person name="Devos D.P."/>
            <person name="Kaster A.-K."/>
            <person name="Ovreas L."/>
            <person name="Rohde M."/>
            <person name="Galperin M.Y."/>
            <person name="Jogler C."/>
        </authorList>
    </citation>
    <scope>NUCLEOTIDE SEQUENCE [LARGE SCALE GENOMIC DNA]</scope>
    <source>
        <strain evidence="1 2">Pla123a</strain>
    </source>
</reference>
<organism evidence="1 2">
    <name type="scientific">Posidoniimonas polymericola</name>
    <dbReference type="NCBI Taxonomy" id="2528002"/>
    <lineage>
        <taxon>Bacteria</taxon>
        <taxon>Pseudomonadati</taxon>
        <taxon>Planctomycetota</taxon>
        <taxon>Planctomycetia</taxon>
        <taxon>Pirellulales</taxon>
        <taxon>Lacipirellulaceae</taxon>
        <taxon>Posidoniimonas</taxon>
    </lineage>
</organism>
<comment type="caution">
    <text evidence="1">The sequence shown here is derived from an EMBL/GenBank/DDBJ whole genome shotgun (WGS) entry which is preliminary data.</text>
</comment>
<evidence type="ECO:0000313" key="1">
    <source>
        <dbReference type="EMBL" id="TWT76144.1"/>
    </source>
</evidence>
<protein>
    <submittedName>
        <fullName evidence="1">Fimbrial assembly protein (PilN)</fullName>
    </submittedName>
</protein>
<evidence type="ECO:0000313" key="2">
    <source>
        <dbReference type="Proteomes" id="UP000318478"/>
    </source>
</evidence>
<dbReference type="EMBL" id="SJPO01000006">
    <property type="protein sequence ID" value="TWT76144.1"/>
    <property type="molecule type" value="Genomic_DNA"/>
</dbReference>
<dbReference type="InterPro" id="IPR007813">
    <property type="entry name" value="PilN"/>
</dbReference>
<dbReference type="Pfam" id="PF05137">
    <property type="entry name" value="PilN"/>
    <property type="match status" value="1"/>
</dbReference>
<gene>
    <name evidence="1" type="ORF">Pla123a_29330</name>
</gene>
<dbReference type="RefSeq" id="WP_197527973.1">
    <property type="nucleotide sequence ID" value="NZ_SJPO01000006.1"/>
</dbReference>
<dbReference type="Proteomes" id="UP000318478">
    <property type="component" value="Unassembled WGS sequence"/>
</dbReference>
<accession>A0A5C5YMJ1</accession>
<proteinExistence type="predicted"/>
<keyword evidence="2" id="KW-1185">Reference proteome</keyword>
<sequence>MSTPSINLLPDAIVVRHEHRRQLRKWAPVWAGAFALLVGAQLFLQWRVEDAKVAVAELHDRVRPLYRITEQIESLKSSSAVLAASVSQRVLLEQADVPLATLHVVALTCQRNEIELDLFRFEDAGRVAARDPGETPAPSRDLILKGAAVSDVAVSQFIRDLKKSGLFTEVALESSQSSSGYAAERTFQIRCQWTPSAARPAVEGATS</sequence>
<name>A0A5C5YMJ1_9BACT</name>
<dbReference type="AlphaFoldDB" id="A0A5C5YMJ1"/>